<dbReference type="RefSeq" id="WP_229883371.1">
    <property type="nucleotide sequence ID" value="NZ_BMVV01000004.1"/>
</dbReference>
<evidence type="ECO:0000313" key="1">
    <source>
        <dbReference type="EMBL" id="MFG3190134.1"/>
    </source>
</evidence>
<keyword evidence="2" id="KW-1185">Reference proteome</keyword>
<evidence type="ECO:0000313" key="2">
    <source>
        <dbReference type="Proteomes" id="UP001604282"/>
    </source>
</evidence>
<sequence length="76" mass="8447">MLDTENGLGEAYLHEAGTCLYMYVWEEDAIWLAIAFRRLTPMHLDLVFCNEGYTFDVRVPAGTTEAELMALASAAG</sequence>
<gene>
    <name evidence="1" type="ORF">ACGFYS_14455</name>
</gene>
<protein>
    <submittedName>
        <fullName evidence="1">Uncharacterized protein</fullName>
    </submittedName>
</protein>
<dbReference type="EMBL" id="JBICZW010000007">
    <property type="protein sequence ID" value="MFG3190134.1"/>
    <property type="molecule type" value="Genomic_DNA"/>
</dbReference>
<proteinExistence type="predicted"/>
<comment type="caution">
    <text evidence="1">The sequence shown here is derived from an EMBL/GenBank/DDBJ whole genome shotgun (WGS) entry which is preliminary data.</text>
</comment>
<accession>A0ABW7BV64</accession>
<organism evidence="1 2">
    <name type="scientific">Streptomyces omiyaensis</name>
    <dbReference type="NCBI Taxonomy" id="68247"/>
    <lineage>
        <taxon>Bacteria</taxon>
        <taxon>Bacillati</taxon>
        <taxon>Actinomycetota</taxon>
        <taxon>Actinomycetes</taxon>
        <taxon>Kitasatosporales</taxon>
        <taxon>Streptomycetaceae</taxon>
        <taxon>Streptomyces</taxon>
    </lineage>
</organism>
<dbReference type="Proteomes" id="UP001604282">
    <property type="component" value="Unassembled WGS sequence"/>
</dbReference>
<name>A0ABW7BV64_9ACTN</name>
<reference evidence="1 2" key="1">
    <citation type="submission" date="2024-10" db="EMBL/GenBank/DDBJ databases">
        <title>The Natural Products Discovery Center: Release of the First 8490 Sequenced Strains for Exploring Actinobacteria Biosynthetic Diversity.</title>
        <authorList>
            <person name="Kalkreuter E."/>
            <person name="Kautsar S.A."/>
            <person name="Yang D."/>
            <person name="Bader C.D."/>
            <person name="Teijaro C.N."/>
            <person name="Fluegel L."/>
            <person name="Davis C.M."/>
            <person name="Simpson J.R."/>
            <person name="Lauterbach L."/>
            <person name="Steele A.D."/>
            <person name="Gui C."/>
            <person name="Meng S."/>
            <person name="Li G."/>
            <person name="Viehrig K."/>
            <person name="Ye F."/>
            <person name="Su P."/>
            <person name="Kiefer A.F."/>
            <person name="Nichols A."/>
            <person name="Cepeda A.J."/>
            <person name="Yan W."/>
            <person name="Fan B."/>
            <person name="Jiang Y."/>
            <person name="Adhikari A."/>
            <person name="Zheng C.-J."/>
            <person name="Schuster L."/>
            <person name="Cowan T.M."/>
            <person name="Smanski M.J."/>
            <person name="Chevrette M.G."/>
            <person name="De Carvalho L.P.S."/>
            <person name="Shen B."/>
        </authorList>
    </citation>
    <scope>NUCLEOTIDE SEQUENCE [LARGE SCALE GENOMIC DNA]</scope>
    <source>
        <strain evidence="1 2">NPDC048229</strain>
    </source>
</reference>